<dbReference type="CDD" id="cd10747">
    <property type="entry name" value="DnaJ_C"/>
    <property type="match status" value="1"/>
</dbReference>
<organism evidence="18 19">
    <name type="scientific">Parachlamydia acanthamoebae</name>
    <dbReference type="NCBI Taxonomy" id="83552"/>
    <lineage>
        <taxon>Bacteria</taxon>
        <taxon>Pseudomonadati</taxon>
        <taxon>Chlamydiota</taxon>
        <taxon>Chlamydiia</taxon>
        <taxon>Parachlamydiales</taxon>
        <taxon>Parachlamydiaceae</taxon>
        <taxon>Parachlamydia</taxon>
    </lineage>
</organism>
<dbReference type="Pfam" id="PF01556">
    <property type="entry name" value="DnaJ_C"/>
    <property type="match status" value="1"/>
</dbReference>
<dbReference type="GO" id="GO:0005737">
    <property type="term" value="C:cytoplasm"/>
    <property type="evidence" value="ECO:0007669"/>
    <property type="project" value="UniProtKB-SubCell"/>
</dbReference>
<dbReference type="Gene3D" id="1.10.287.110">
    <property type="entry name" value="DnaJ domain"/>
    <property type="match status" value="1"/>
</dbReference>
<feature type="repeat" description="CXXCXGXG motif" evidence="14">
    <location>
        <begin position="175"/>
        <end position="182"/>
    </location>
</feature>
<dbReference type="GO" id="GO:0009408">
    <property type="term" value="P:response to heat"/>
    <property type="evidence" value="ECO:0007669"/>
    <property type="project" value="InterPro"/>
</dbReference>
<evidence type="ECO:0000313" key="18">
    <source>
        <dbReference type="EMBL" id="KIA76902.1"/>
    </source>
</evidence>
<dbReference type="SUPFAM" id="SSF57938">
    <property type="entry name" value="DnaJ/Hsp40 cysteine-rich domain"/>
    <property type="match status" value="1"/>
</dbReference>
<keyword evidence="8 14" id="KW-0862">Zinc</keyword>
<dbReference type="FunFam" id="2.10.230.10:FF:000002">
    <property type="entry name" value="Molecular chaperone DnaJ"/>
    <property type="match status" value="1"/>
</dbReference>
<dbReference type="InterPro" id="IPR012724">
    <property type="entry name" value="DnaJ"/>
</dbReference>
<feature type="binding site" evidence="14">
    <location>
        <position position="158"/>
    </location>
    <ligand>
        <name>Zn(2+)</name>
        <dbReference type="ChEBI" id="CHEBI:29105"/>
        <label>1</label>
    </ligand>
</feature>
<evidence type="ECO:0000256" key="2">
    <source>
        <dbReference type="ARBA" id="ARBA00011738"/>
    </source>
</evidence>
<dbReference type="Gene3D" id="2.60.260.20">
    <property type="entry name" value="Urease metallochaperone UreE, N-terminal domain"/>
    <property type="match status" value="2"/>
</dbReference>
<dbReference type="GO" id="GO:0008270">
    <property type="term" value="F:zinc ion binding"/>
    <property type="evidence" value="ECO:0007669"/>
    <property type="project" value="UniProtKB-UniRule"/>
</dbReference>
<evidence type="ECO:0000256" key="1">
    <source>
        <dbReference type="ARBA" id="ARBA00004496"/>
    </source>
</evidence>
<evidence type="ECO:0000256" key="13">
    <source>
        <dbReference type="ARBA" id="ARBA00067609"/>
    </source>
</evidence>
<evidence type="ECO:0000259" key="17">
    <source>
        <dbReference type="PROSITE" id="PS51188"/>
    </source>
</evidence>
<dbReference type="InterPro" id="IPR036869">
    <property type="entry name" value="J_dom_sf"/>
</dbReference>
<dbReference type="FunFam" id="2.60.260.20:FF:000004">
    <property type="entry name" value="Molecular chaperone DnaJ"/>
    <property type="match status" value="1"/>
</dbReference>
<evidence type="ECO:0000256" key="12">
    <source>
        <dbReference type="ARBA" id="ARBA00061004"/>
    </source>
</evidence>
<dbReference type="GO" id="GO:0031072">
    <property type="term" value="F:heat shock protein binding"/>
    <property type="evidence" value="ECO:0007669"/>
    <property type="project" value="InterPro"/>
</dbReference>
<evidence type="ECO:0000256" key="11">
    <source>
        <dbReference type="ARBA" id="ARBA00053423"/>
    </source>
</evidence>
<dbReference type="GO" id="GO:0042026">
    <property type="term" value="P:protein refolding"/>
    <property type="evidence" value="ECO:0007669"/>
    <property type="project" value="TreeGrafter"/>
</dbReference>
<feature type="binding site" evidence="14">
    <location>
        <position position="211"/>
    </location>
    <ligand>
        <name>Zn(2+)</name>
        <dbReference type="ChEBI" id="CHEBI:29105"/>
        <label>1</label>
    </ligand>
</feature>
<dbReference type="GO" id="GO:0005524">
    <property type="term" value="F:ATP binding"/>
    <property type="evidence" value="ECO:0007669"/>
    <property type="project" value="InterPro"/>
</dbReference>
<comment type="caution">
    <text evidence="18">The sequence shown here is derived from an EMBL/GenBank/DDBJ whole genome shotgun (WGS) entry which is preliminary data.</text>
</comment>
<dbReference type="SMART" id="SM00271">
    <property type="entry name" value="DnaJ"/>
    <property type="match status" value="1"/>
</dbReference>
<dbReference type="CDD" id="cd10719">
    <property type="entry name" value="DnaJ_zf"/>
    <property type="match status" value="1"/>
</dbReference>
<dbReference type="SUPFAM" id="SSF46565">
    <property type="entry name" value="Chaperone J-domain"/>
    <property type="match status" value="1"/>
</dbReference>
<dbReference type="FunFam" id="1.10.287.110:FF:000034">
    <property type="entry name" value="Chaperone protein DnaJ"/>
    <property type="match status" value="1"/>
</dbReference>
<evidence type="ECO:0000256" key="6">
    <source>
        <dbReference type="ARBA" id="ARBA00022737"/>
    </source>
</evidence>
<keyword evidence="6 14" id="KW-0677">Repeat</keyword>
<reference evidence="18 19" key="1">
    <citation type="journal article" date="2014" name="Mol. Biol. Evol.">
        <title>Massive expansion of Ubiquitination-related gene families within the Chlamydiae.</title>
        <authorList>
            <person name="Domman D."/>
            <person name="Collingro A."/>
            <person name="Lagkouvardos I."/>
            <person name="Gehre L."/>
            <person name="Weinmaier T."/>
            <person name="Rattei T."/>
            <person name="Subtil A."/>
            <person name="Horn M."/>
        </authorList>
    </citation>
    <scope>NUCLEOTIDE SEQUENCE [LARGE SCALE GENOMIC DNA]</scope>
    <source>
        <strain evidence="18 19">OEW1</strain>
    </source>
</reference>
<dbReference type="GO" id="GO:0006260">
    <property type="term" value="P:DNA replication"/>
    <property type="evidence" value="ECO:0007669"/>
    <property type="project" value="UniProtKB-KW"/>
</dbReference>
<name>A0A0C1E6H3_9BACT</name>
<keyword evidence="10 14" id="KW-0143">Chaperone</keyword>
<dbReference type="InterPro" id="IPR036410">
    <property type="entry name" value="HSP_DnaJ_Cys-rich_dom_sf"/>
</dbReference>
<evidence type="ECO:0000256" key="10">
    <source>
        <dbReference type="ARBA" id="ARBA00023186"/>
    </source>
</evidence>
<comment type="similarity">
    <text evidence="12 14">Belongs to the DnaJ family.</text>
</comment>
<dbReference type="InterPro" id="IPR001623">
    <property type="entry name" value="DnaJ_domain"/>
</dbReference>
<dbReference type="PROSITE" id="PS51188">
    <property type="entry name" value="ZF_CR"/>
    <property type="match status" value="1"/>
</dbReference>
<evidence type="ECO:0000256" key="4">
    <source>
        <dbReference type="ARBA" id="ARBA00022705"/>
    </source>
</evidence>
<feature type="repeat" description="CXXCXGXG motif" evidence="14">
    <location>
        <begin position="197"/>
        <end position="204"/>
    </location>
</feature>
<dbReference type="NCBIfam" id="TIGR02349">
    <property type="entry name" value="DnaJ_bact"/>
    <property type="match status" value="1"/>
</dbReference>
<dbReference type="InterPro" id="IPR008971">
    <property type="entry name" value="HSP40/DnaJ_pept-bd"/>
</dbReference>
<protein>
    <recommendedName>
        <fullName evidence="13 14">Chaperone protein DnaJ</fullName>
    </recommendedName>
</protein>
<comment type="domain">
    <text evidence="14">The J domain is necessary and sufficient to stimulate DnaK ATPase activity. Zinc center 1 plays an important role in the autonomous, DnaK-independent chaperone activity of DnaJ. Zinc center 2 is essential for interaction with DnaK and for DnaJ activity.</text>
</comment>
<dbReference type="NCBIfam" id="NF010877">
    <property type="entry name" value="PRK14284.1"/>
    <property type="match status" value="1"/>
</dbReference>
<evidence type="ECO:0000256" key="7">
    <source>
        <dbReference type="ARBA" id="ARBA00022771"/>
    </source>
</evidence>
<feature type="repeat" description="CXXCXGXG motif" evidence="14">
    <location>
        <begin position="158"/>
        <end position="165"/>
    </location>
</feature>
<dbReference type="EMBL" id="JSAM01000099">
    <property type="protein sequence ID" value="KIA76902.1"/>
    <property type="molecule type" value="Genomic_DNA"/>
</dbReference>
<dbReference type="Pfam" id="PF00226">
    <property type="entry name" value="DnaJ"/>
    <property type="match status" value="1"/>
</dbReference>
<dbReference type="InterPro" id="IPR001305">
    <property type="entry name" value="HSP_DnaJ_Cys-rich_dom"/>
</dbReference>
<keyword evidence="3 14" id="KW-0963">Cytoplasm</keyword>
<feature type="binding site" evidence="14">
    <location>
        <position position="214"/>
    </location>
    <ligand>
        <name>Zn(2+)</name>
        <dbReference type="ChEBI" id="CHEBI:29105"/>
        <label>1</label>
    </ligand>
</feature>
<feature type="binding site" evidence="14">
    <location>
        <position position="178"/>
    </location>
    <ligand>
        <name>Zn(2+)</name>
        <dbReference type="ChEBI" id="CHEBI:29105"/>
        <label>2</label>
    </ligand>
</feature>
<keyword evidence="9 14" id="KW-0346">Stress response</keyword>
<comment type="cofactor">
    <cofactor evidence="14">
        <name>Zn(2+)</name>
        <dbReference type="ChEBI" id="CHEBI:29105"/>
    </cofactor>
    <text evidence="14">Binds 2 Zn(2+) ions per monomer.</text>
</comment>
<dbReference type="Gene3D" id="2.10.230.10">
    <property type="entry name" value="Heat shock protein DnaJ, cysteine-rich domain"/>
    <property type="match status" value="1"/>
</dbReference>
<gene>
    <name evidence="14 18" type="primary">dnaJ</name>
    <name evidence="18" type="ORF">DB43_HD00280</name>
</gene>
<accession>A0A0C1E6H3</accession>
<evidence type="ECO:0000256" key="5">
    <source>
        <dbReference type="ARBA" id="ARBA00022723"/>
    </source>
</evidence>
<dbReference type="PANTHER" id="PTHR43096">
    <property type="entry name" value="DNAJ HOMOLOG 1, MITOCHONDRIAL-RELATED"/>
    <property type="match status" value="1"/>
</dbReference>
<dbReference type="PROSITE" id="PS50076">
    <property type="entry name" value="DNAJ_2"/>
    <property type="match status" value="1"/>
</dbReference>
<evidence type="ECO:0000256" key="3">
    <source>
        <dbReference type="ARBA" id="ARBA00022490"/>
    </source>
</evidence>
<evidence type="ECO:0000256" key="15">
    <source>
        <dbReference type="PROSITE-ProRule" id="PRU00546"/>
    </source>
</evidence>
<dbReference type="PATRIC" id="fig|83552.4.peg.1964"/>
<dbReference type="PROSITE" id="PS00636">
    <property type="entry name" value="DNAJ_1"/>
    <property type="match status" value="1"/>
</dbReference>
<evidence type="ECO:0000256" key="9">
    <source>
        <dbReference type="ARBA" id="ARBA00023016"/>
    </source>
</evidence>
<comment type="subunit">
    <text evidence="2 14">Homodimer.</text>
</comment>
<feature type="binding site" evidence="14">
    <location>
        <position position="197"/>
    </location>
    <ligand>
        <name>Zn(2+)</name>
        <dbReference type="ChEBI" id="CHEBI:29105"/>
        <label>2</label>
    </ligand>
</feature>
<dbReference type="PANTHER" id="PTHR43096:SF48">
    <property type="entry name" value="CHAPERONE PROTEIN DNAJ"/>
    <property type="match status" value="1"/>
</dbReference>
<feature type="repeat" description="CXXCXGXG motif" evidence="14">
    <location>
        <begin position="211"/>
        <end position="218"/>
    </location>
</feature>
<dbReference type="InterPro" id="IPR018253">
    <property type="entry name" value="DnaJ_domain_CS"/>
</dbReference>
<dbReference type="GO" id="GO:0051082">
    <property type="term" value="F:unfolded protein binding"/>
    <property type="evidence" value="ECO:0007669"/>
    <property type="project" value="UniProtKB-UniRule"/>
</dbReference>
<dbReference type="CDD" id="cd06257">
    <property type="entry name" value="DnaJ"/>
    <property type="match status" value="1"/>
</dbReference>
<dbReference type="OMA" id="MATDYYA"/>
<evidence type="ECO:0000256" key="14">
    <source>
        <dbReference type="HAMAP-Rule" id="MF_01152"/>
    </source>
</evidence>
<dbReference type="InterPro" id="IPR002939">
    <property type="entry name" value="DnaJ_C"/>
</dbReference>
<feature type="binding site" evidence="14">
    <location>
        <position position="200"/>
    </location>
    <ligand>
        <name>Zn(2+)</name>
        <dbReference type="ChEBI" id="CHEBI:29105"/>
        <label>2</label>
    </ligand>
</feature>
<dbReference type="AlphaFoldDB" id="A0A0C1E6H3"/>
<dbReference type="Proteomes" id="UP000031307">
    <property type="component" value="Unassembled WGS sequence"/>
</dbReference>
<dbReference type="PRINTS" id="PR00625">
    <property type="entry name" value="JDOMAIN"/>
</dbReference>
<evidence type="ECO:0000259" key="16">
    <source>
        <dbReference type="PROSITE" id="PS50076"/>
    </source>
</evidence>
<keyword evidence="4 14" id="KW-0235">DNA replication</keyword>
<feature type="binding site" evidence="14">
    <location>
        <position position="175"/>
    </location>
    <ligand>
        <name>Zn(2+)</name>
        <dbReference type="ChEBI" id="CHEBI:29105"/>
        <label>2</label>
    </ligand>
</feature>
<feature type="binding site" evidence="14">
    <location>
        <position position="161"/>
    </location>
    <ligand>
        <name>Zn(2+)</name>
        <dbReference type="ChEBI" id="CHEBI:29105"/>
        <label>1</label>
    </ligand>
</feature>
<dbReference type="RefSeq" id="WP_006341690.1">
    <property type="nucleotide sequence ID" value="NZ_BAWW01000063.1"/>
</dbReference>
<feature type="domain" description="J" evidence="16">
    <location>
        <begin position="3"/>
        <end position="68"/>
    </location>
</feature>
<comment type="subcellular location">
    <subcellularLocation>
        <location evidence="1 14">Cytoplasm</location>
    </subcellularLocation>
</comment>
<feature type="domain" description="CR-type" evidence="17">
    <location>
        <begin position="145"/>
        <end position="223"/>
    </location>
</feature>
<evidence type="ECO:0000256" key="8">
    <source>
        <dbReference type="ARBA" id="ARBA00022833"/>
    </source>
</evidence>
<proteinExistence type="inferred from homology"/>
<evidence type="ECO:0000313" key="19">
    <source>
        <dbReference type="Proteomes" id="UP000031307"/>
    </source>
</evidence>
<feature type="zinc finger region" description="CR-type" evidence="15">
    <location>
        <begin position="145"/>
        <end position="223"/>
    </location>
</feature>
<comment type="function">
    <text evidence="11 14">Participates actively in the response to hyperosmotic and heat shock by preventing the aggregation of stress-denatured proteins and by disaggregating proteins, also in an autonomous, DnaK-independent fashion. Unfolded proteins bind initially to DnaJ; upon interaction with the DnaJ-bound protein, DnaK hydrolyzes its bound ATP, resulting in the formation of a stable complex. GrpE releases ADP from DnaK; ATP binding to DnaK triggers the release of the substrate protein, thus completing the reaction cycle. Several rounds of ATP-dependent interactions between DnaJ, DnaK and GrpE are required for fully efficient folding. Also involved, together with DnaK and GrpE, in the DNA replication of plasmids through activation of initiation proteins.</text>
</comment>
<dbReference type="Pfam" id="PF00684">
    <property type="entry name" value="DnaJ_CXXCXGXG"/>
    <property type="match status" value="1"/>
</dbReference>
<dbReference type="SUPFAM" id="SSF49493">
    <property type="entry name" value="HSP40/DnaJ peptide-binding domain"/>
    <property type="match status" value="2"/>
</dbReference>
<dbReference type="HAMAP" id="MF_01152">
    <property type="entry name" value="DnaJ"/>
    <property type="match status" value="1"/>
</dbReference>
<sequence length="383" mass="41459">MSDYYNTLEVQRNATQDEIKKAYRKMALKYHPDKNPGDAESEKKFKEISEAYEVLSDTNKRQLYDRYGKEGVQGASAAGGASYSSMEEALRTFMGAFGGMGSDSIFDSVFGGGDFGGGHGGGQGARQGASKRVNITLSFEEAARGVDKELVVTNYVTCKECAGKGAKSSAGIKKCNRCGGAGQVFEQRGFFSMSMTCPQCHGEGRMIVDPCSDCRGSGLVKEKQHVKVHIPAGVDTGMRLRMSGYGDAGQGGGPPGDLYVFIQVEAHEIFERDGNDLLLDLPISFTEAALGCKKEVPSLLAHTCRITIPEGTQNGKVFRVKGEGFPNVHGQGKGDLLVKIFVETPTKLSKRMKELLEEFAQLEDATNLPTRKGFLDKIKGLFH</sequence>
<dbReference type="NCBIfam" id="NF008035">
    <property type="entry name" value="PRK10767.1"/>
    <property type="match status" value="1"/>
</dbReference>
<keyword evidence="7 14" id="KW-0863">Zinc-finger</keyword>
<keyword evidence="5 14" id="KW-0479">Metal-binding</keyword>